<accession>A0A2N3I0T1</accession>
<dbReference type="InterPro" id="IPR036249">
    <property type="entry name" value="Thioredoxin-like_sf"/>
</dbReference>
<dbReference type="GO" id="GO:0030313">
    <property type="term" value="C:cell envelope"/>
    <property type="evidence" value="ECO:0007669"/>
    <property type="project" value="UniProtKB-SubCell"/>
</dbReference>
<dbReference type="GO" id="GO:0016491">
    <property type="term" value="F:oxidoreductase activity"/>
    <property type="evidence" value="ECO:0007669"/>
    <property type="project" value="InterPro"/>
</dbReference>
<dbReference type="Gene3D" id="3.40.30.10">
    <property type="entry name" value="Glutaredoxin"/>
    <property type="match status" value="1"/>
</dbReference>
<keyword evidence="7" id="KW-1185">Reference proteome</keyword>
<dbReference type="EMBL" id="MVDD01000004">
    <property type="protein sequence ID" value="PKQ63935.1"/>
    <property type="molecule type" value="Genomic_DNA"/>
</dbReference>
<dbReference type="InterPro" id="IPR013766">
    <property type="entry name" value="Thioredoxin_domain"/>
</dbReference>
<dbReference type="SUPFAM" id="SSF52833">
    <property type="entry name" value="Thioredoxin-like"/>
    <property type="match status" value="1"/>
</dbReference>
<dbReference type="PROSITE" id="PS00194">
    <property type="entry name" value="THIOREDOXIN_1"/>
    <property type="match status" value="1"/>
</dbReference>
<dbReference type="PANTHER" id="PTHR42852:SF6">
    <property type="entry name" value="THIOL:DISULFIDE INTERCHANGE PROTEIN DSBE"/>
    <property type="match status" value="1"/>
</dbReference>
<proteinExistence type="predicted"/>
<feature type="domain" description="Thioredoxin" evidence="5">
    <location>
        <begin position="245"/>
        <end position="387"/>
    </location>
</feature>
<reference evidence="6 7" key="1">
    <citation type="journal article" date="2017" name="Front. Microbiol.">
        <title>Labilibaculum manganireducens gen. nov., sp. nov. and Labilibaculum filiforme sp. nov., Novel Bacteroidetes Isolated from Subsurface Sediments of the Baltic Sea.</title>
        <authorList>
            <person name="Vandieken V."/>
            <person name="Marshall I.P."/>
            <person name="Niemann H."/>
            <person name="Engelen B."/>
            <person name="Cypionka H."/>
        </authorList>
    </citation>
    <scope>NUCLEOTIDE SEQUENCE [LARGE SCALE GENOMIC DNA]</scope>
    <source>
        <strain evidence="6 7">59.16B</strain>
    </source>
</reference>
<dbReference type="InterPro" id="IPR025380">
    <property type="entry name" value="DUF4369"/>
</dbReference>
<evidence type="ECO:0000313" key="7">
    <source>
        <dbReference type="Proteomes" id="UP000233535"/>
    </source>
</evidence>
<evidence type="ECO:0000256" key="2">
    <source>
        <dbReference type="ARBA" id="ARBA00022748"/>
    </source>
</evidence>
<keyword evidence="4" id="KW-0676">Redox-active center</keyword>
<dbReference type="Pfam" id="PF14289">
    <property type="entry name" value="DUF4369"/>
    <property type="match status" value="1"/>
</dbReference>
<dbReference type="InterPro" id="IPR050553">
    <property type="entry name" value="Thioredoxin_ResA/DsbE_sf"/>
</dbReference>
<protein>
    <recommendedName>
        <fullName evidence="5">Thioredoxin domain-containing protein</fullName>
    </recommendedName>
</protein>
<dbReference type="InterPro" id="IPR013740">
    <property type="entry name" value="Redoxin"/>
</dbReference>
<comment type="caution">
    <text evidence="6">The sequence shown here is derived from an EMBL/GenBank/DDBJ whole genome shotgun (WGS) entry which is preliminary data.</text>
</comment>
<evidence type="ECO:0000256" key="1">
    <source>
        <dbReference type="ARBA" id="ARBA00004196"/>
    </source>
</evidence>
<organism evidence="6 7">
    <name type="scientific">Labilibaculum filiforme</name>
    <dbReference type="NCBI Taxonomy" id="1940526"/>
    <lineage>
        <taxon>Bacteria</taxon>
        <taxon>Pseudomonadati</taxon>
        <taxon>Bacteroidota</taxon>
        <taxon>Bacteroidia</taxon>
        <taxon>Marinilabiliales</taxon>
        <taxon>Marinifilaceae</taxon>
        <taxon>Labilibaculum</taxon>
    </lineage>
</organism>
<dbReference type="GO" id="GO:0017004">
    <property type="term" value="P:cytochrome complex assembly"/>
    <property type="evidence" value="ECO:0007669"/>
    <property type="project" value="UniProtKB-KW"/>
</dbReference>
<evidence type="ECO:0000256" key="3">
    <source>
        <dbReference type="ARBA" id="ARBA00023157"/>
    </source>
</evidence>
<dbReference type="AlphaFoldDB" id="A0A2N3I0T1"/>
<dbReference type="PANTHER" id="PTHR42852">
    <property type="entry name" value="THIOL:DISULFIDE INTERCHANGE PROTEIN DSBE"/>
    <property type="match status" value="1"/>
</dbReference>
<evidence type="ECO:0000313" key="6">
    <source>
        <dbReference type="EMBL" id="PKQ63935.1"/>
    </source>
</evidence>
<dbReference type="CDD" id="cd02966">
    <property type="entry name" value="TlpA_like_family"/>
    <property type="match status" value="1"/>
</dbReference>
<dbReference type="Proteomes" id="UP000233535">
    <property type="component" value="Unassembled WGS sequence"/>
</dbReference>
<name>A0A2N3I0T1_9BACT</name>
<keyword evidence="3" id="KW-1015">Disulfide bond</keyword>
<gene>
    <name evidence="6" type="ORF">BZG02_07950</name>
</gene>
<evidence type="ECO:0000259" key="5">
    <source>
        <dbReference type="PROSITE" id="PS51352"/>
    </source>
</evidence>
<sequence>MSITILLSSCQQKEKFDGYTIKGSVKGLDSGMLKIVELNYTDRDAKPVVIDSAQIKNGQFELKGKIAYADQHSVRIGSEFYTDFILENCAMTLDLDVTKKQDGMNSIYTKVTGSKLNDLLNKHQFEEDSLFNQEKYAVFTGLRAEMIKVYQSKDEELIQKYRERFSKYEDLSNERYAERKKSKIDFIKEHPNSAIAPYVLSFQFSEGRMSKEEMKEIYPIFGGEAKHTSMYEYYTKTYDEIFNRLAEGATAPDFTLPTNTGGTLTLSEVKGKYIFVDFWASWCGPCRASFPHLKEVYAKYHKDGFEVVAVGAADVESKWLKAIEKDQTVWNHVFDDGGGDHQYGKVSKLYAVPFLPTTFLLDEKGVILGRQLRGESLDKKMEELYGY</sequence>
<evidence type="ECO:0000256" key="4">
    <source>
        <dbReference type="ARBA" id="ARBA00023284"/>
    </source>
</evidence>
<comment type="subcellular location">
    <subcellularLocation>
        <location evidence="1">Cell envelope</location>
    </subcellularLocation>
</comment>
<keyword evidence="2" id="KW-0201">Cytochrome c-type biogenesis</keyword>
<dbReference type="InterPro" id="IPR017937">
    <property type="entry name" value="Thioredoxin_CS"/>
</dbReference>
<dbReference type="Pfam" id="PF08534">
    <property type="entry name" value="Redoxin"/>
    <property type="match status" value="1"/>
</dbReference>
<dbReference type="PROSITE" id="PS51352">
    <property type="entry name" value="THIOREDOXIN_2"/>
    <property type="match status" value="1"/>
</dbReference>